<dbReference type="OrthoDB" id="2018517at2759"/>
<dbReference type="Proteomes" id="UP000011116">
    <property type="component" value="Chromosome 5H"/>
</dbReference>
<accession>F2E4N7</accession>
<sequence length="174" mass="20274">MLRTALRRGGAAMRQAVLDEGSTGSLLRLSVAERERSRRRRRDPGRDEFFVPTPESLKWLDSVTLPMILTAAAVALFTKLLMMEHEATDQERRERKIKNSHPEQGTVRMLSREEWDEIQEVRPRTPFESKRMPRIGPLMCSLMHLLERKRVLSGNDSEERHFEVLFRGNTVEFS</sequence>
<dbReference type="GeneID" id="123399160"/>
<dbReference type="Gramene" id="HORVU.MOREX.r3.5HG0489000.1">
    <property type="protein sequence ID" value="HORVU.MOREX.r3.5HG0489000.1"/>
    <property type="gene ID" value="HORVU.MOREX.r3.5HG0489000"/>
</dbReference>
<proteinExistence type="evidence at transcript level"/>
<reference evidence="1" key="1">
    <citation type="journal article" date="2011" name="Plant Physiol.">
        <title>Comprehensive sequence analysis of 24,783 barley full-length cDNAs derived from 12 clone libraries.</title>
        <authorList>
            <person name="Matsumoto T."/>
            <person name="Tanaka T."/>
            <person name="Sakai H."/>
            <person name="Amano N."/>
            <person name="Kanamori H."/>
            <person name="Kurita K."/>
            <person name="Kikuta A."/>
            <person name="Kamiya K."/>
            <person name="Yamamoto M."/>
            <person name="Ikawa H."/>
            <person name="Fujii N."/>
            <person name="Hori K."/>
            <person name="Itoh T."/>
            <person name="Sato K."/>
        </authorList>
    </citation>
    <scope>NUCLEOTIDE SEQUENCE</scope>
    <source>
        <tissue evidence="1">Shoot and root</tissue>
    </source>
</reference>
<evidence type="ECO:0000313" key="1">
    <source>
        <dbReference type="EMBL" id="BAK02309.1"/>
    </source>
</evidence>
<keyword evidence="3" id="KW-1185">Reference proteome</keyword>
<dbReference type="EnsemblPlants" id="HORVU.MOREX.r3.5HG0489000.1">
    <property type="protein sequence ID" value="HORVU.MOREX.r3.5HG0489000.1"/>
    <property type="gene ID" value="HORVU.MOREX.r3.5HG0489000"/>
</dbReference>
<dbReference type="PANTHER" id="PTHR36008">
    <property type="entry name" value="OS09G0478400 PROTEIN"/>
    <property type="match status" value="1"/>
</dbReference>
<evidence type="ECO:0000313" key="3">
    <source>
        <dbReference type="Proteomes" id="UP000011116"/>
    </source>
</evidence>
<gene>
    <name evidence="2" type="primary">LOC123399160</name>
</gene>
<reference evidence="3" key="2">
    <citation type="journal article" date="2012" name="Nature">
        <title>A physical, genetic and functional sequence assembly of the barley genome.</title>
        <authorList>
            <consortium name="The International Barley Genome Sequencing Consortium"/>
            <person name="Mayer K.F."/>
            <person name="Waugh R."/>
            <person name="Brown J.W."/>
            <person name="Schulman A."/>
            <person name="Langridge P."/>
            <person name="Platzer M."/>
            <person name="Fincher G.B."/>
            <person name="Muehlbauer G.J."/>
            <person name="Sato K."/>
            <person name="Close T.J."/>
            <person name="Wise R.P."/>
            <person name="Stein N."/>
        </authorList>
    </citation>
    <scope>NUCLEOTIDE SEQUENCE [LARGE SCALE GENOMIC DNA]</scope>
    <source>
        <strain evidence="3">cv. Morex</strain>
    </source>
</reference>
<dbReference type="PANTHER" id="PTHR36008:SF1">
    <property type="entry name" value="OS09G0478400 PROTEIN"/>
    <property type="match status" value="1"/>
</dbReference>
<evidence type="ECO:0000313" key="2">
    <source>
        <dbReference type="EnsemblPlants" id="HORVU.MOREX.r3.5HG0489000.1"/>
    </source>
</evidence>
<dbReference type="EMBL" id="AK371111">
    <property type="protein sequence ID" value="BAK02309.1"/>
    <property type="molecule type" value="mRNA"/>
</dbReference>
<reference evidence="2" key="4">
    <citation type="submission" date="2022-01" db="UniProtKB">
        <authorList>
            <consortium name="EnsemblPlants"/>
        </authorList>
    </citation>
    <scope>IDENTIFICATION</scope>
    <source>
        <strain evidence="2">subsp. vulgare</strain>
    </source>
</reference>
<dbReference type="RefSeq" id="XP_044949521.1">
    <property type="nucleotide sequence ID" value="XM_045093586.1"/>
</dbReference>
<reference evidence="2" key="3">
    <citation type="submission" date="2020-10" db="EMBL/GenBank/DDBJ databases">
        <authorList>
            <person name="Scholz U."/>
            <person name="Mascher M."/>
            <person name="Fiebig A."/>
        </authorList>
    </citation>
    <scope>NUCLEOTIDE SEQUENCE [LARGE SCALE GENOMIC DNA]</scope>
    <source>
        <strain evidence="2">cv. Morex</strain>
    </source>
</reference>
<name>F2E4N7_HORVV</name>
<protein>
    <submittedName>
        <fullName evidence="1">Predicted protein</fullName>
    </submittedName>
</protein>
<dbReference type="AlphaFoldDB" id="F2E4N7"/>
<dbReference type="SMR" id="F2E4N7"/>
<organism evidence="1">
    <name type="scientific">Hordeum vulgare subsp. vulgare</name>
    <name type="common">Domesticated barley</name>
    <dbReference type="NCBI Taxonomy" id="112509"/>
    <lineage>
        <taxon>Eukaryota</taxon>
        <taxon>Viridiplantae</taxon>
        <taxon>Streptophyta</taxon>
        <taxon>Embryophyta</taxon>
        <taxon>Tracheophyta</taxon>
        <taxon>Spermatophyta</taxon>
        <taxon>Magnoliopsida</taxon>
        <taxon>Liliopsida</taxon>
        <taxon>Poales</taxon>
        <taxon>Poaceae</taxon>
        <taxon>BOP clade</taxon>
        <taxon>Pooideae</taxon>
        <taxon>Triticodae</taxon>
        <taxon>Triticeae</taxon>
        <taxon>Hordeinae</taxon>
        <taxon>Hordeum</taxon>
    </lineage>
</organism>
<dbReference type="KEGG" id="hvg:123399160"/>